<dbReference type="SUPFAM" id="SSF47370">
    <property type="entry name" value="Bromodomain"/>
    <property type="match status" value="1"/>
</dbReference>
<evidence type="ECO:0000256" key="8">
    <source>
        <dbReference type="PROSITE-ProRule" id="PRU00035"/>
    </source>
</evidence>
<keyword evidence="6" id="KW-0804">Transcription</keyword>
<evidence type="ECO:0000256" key="1">
    <source>
        <dbReference type="ARBA" id="ARBA00004123"/>
    </source>
</evidence>
<evidence type="ECO:0000256" key="9">
    <source>
        <dbReference type="SAM" id="MobiDB-lite"/>
    </source>
</evidence>
<evidence type="ECO:0000259" key="10">
    <source>
        <dbReference type="PROSITE" id="PS50014"/>
    </source>
</evidence>
<keyword evidence="11" id="KW-0378">Hydrolase</keyword>
<evidence type="ECO:0000256" key="4">
    <source>
        <dbReference type="ARBA" id="ARBA00023015"/>
    </source>
</evidence>
<comment type="subcellular location">
    <subcellularLocation>
        <location evidence="1">Nucleus</location>
    </subcellularLocation>
</comment>
<evidence type="ECO:0000256" key="2">
    <source>
        <dbReference type="ARBA" id="ARBA00022737"/>
    </source>
</evidence>
<feature type="compositionally biased region" description="Polar residues" evidence="9">
    <location>
        <begin position="230"/>
        <end position="246"/>
    </location>
</feature>
<evidence type="ECO:0000256" key="3">
    <source>
        <dbReference type="ARBA" id="ARBA00022853"/>
    </source>
</evidence>
<evidence type="ECO:0000256" key="6">
    <source>
        <dbReference type="ARBA" id="ARBA00023163"/>
    </source>
</evidence>
<dbReference type="Proteomes" id="UP001479436">
    <property type="component" value="Unassembled WGS sequence"/>
</dbReference>
<evidence type="ECO:0000313" key="11">
    <source>
        <dbReference type="EMBL" id="KAK9760993.1"/>
    </source>
</evidence>
<protein>
    <submittedName>
        <fullName evidence="11">ATP-dependent DNA helicase Snf21</fullName>
    </submittedName>
</protein>
<dbReference type="InterPro" id="IPR036427">
    <property type="entry name" value="Bromodomain-like_sf"/>
</dbReference>
<dbReference type="EMBL" id="JASJQH010001649">
    <property type="protein sequence ID" value="KAK9760993.1"/>
    <property type="molecule type" value="Genomic_DNA"/>
</dbReference>
<keyword evidence="2" id="KW-0677">Repeat</keyword>
<dbReference type="Gene3D" id="1.20.920.10">
    <property type="entry name" value="Bromodomain-like"/>
    <property type="match status" value="1"/>
</dbReference>
<comment type="caution">
    <text evidence="11">The sequence shown here is derived from an EMBL/GenBank/DDBJ whole genome shotgun (WGS) entry which is preliminary data.</text>
</comment>
<evidence type="ECO:0000313" key="12">
    <source>
        <dbReference type="Proteomes" id="UP001479436"/>
    </source>
</evidence>
<evidence type="ECO:0000256" key="5">
    <source>
        <dbReference type="ARBA" id="ARBA00023117"/>
    </source>
</evidence>
<keyword evidence="3" id="KW-0156">Chromatin regulator</keyword>
<dbReference type="PROSITE" id="PS50014">
    <property type="entry name" value="BROMODOMAIN_2"/>
    <property type="match status" value="1"/>
</dbReference>
<dbReference type="InterPro" id="IPR037382">
    <property type="entry name" value="Rsc/polybromo"/>
</dbReference>
<feature type="region of interest" description="Disordered" evidence="9">
    <location>
        <begin position="112"/>
        <end position="135"/>
    </location>
</feature>
<dbReference type="PANTHER" id="PTHR16062">
    <property type="entry name" value="SWI/SNF-RELATED"/>
    <property type="match status" value="1"/>
</dbReference>
<keyword evidence="12" id="KW-1185">Reference proteome</keyword>
<proteinExistence type="predicted"/>
<dbReference type="PANTHER" id="PTHR16062:SF19">
    <property type="entry name" value="PROTEIN POLYBROMO-1"/>
    <property type="match status" value="1"/>
</dbReference>
<feature type="domain" description="Bromo" evidence="10">
    <location>
        <begin position="21"/>
        <end position="91"/>
    </location>
</feature>
<organism evidence="11 12">
    <name type="scientific">Basidiobolus ranarum</name>
    <dbReference type="NCBI Taxonomy" id="34480"/>
    <lineage>
        <taxon>Eukaryota</taxon>
        <taxon>Fungi</taxon>
        <taxon>Fungi incertae sedis</taxon>
        <taxon>Zoopagomycota</taxon>
        <taxon>Entomophthoromycotina</taxon>
        <taxon>Basidiobolomycetes</taxon>
        <taxon>Basidiobolales</taxon>
        <taxon>Basidiobolaceae</taxon>
        <taxon>Basidiobolus</taxon>
    </lineage>
</organism>
<keyword evidence="11" id="KW-0067">ATP-binding</keyword>
<evidence type="ECO:0000256" key="7">
    <source>
        <dbReference type="ARBA" id="ARBA00023242"/>
    </source>
</evidence>
<dbReference type="SMART" id="SM00297">
    <property type="entry name" value="BROMO"/>
    <property type="match status" value="1"/>
</dbReference>
<keyword evidence="11" id="KW-0547">Nucleotide-binding</keyword>
<reference evidence="11 12" key="1">
    <citation type="submission" date="2023-04" db="EMBL/GenBank/DDBJ databases">
        <title>Genome of Basidiobolus ranarum AG-B5.</title>
        <authorList>
            <person name="Stajich J.E."/>
            <person name="Carter-House D."/>
            <person name="Gryganskyi A."/>
        </authorList>
    </citation>
    <scope>NUCLEOTIDE SEQUENCE [LARGE SCALE GENOMIC DNA]</scope>
    <source>
        <strain evidence="11 12">AG-B5</strain>
    </source>
</reference>
<dbReference type="InterPro" id="IPR001487">
    <property type="entry name" value="Bromodomain"/>
</dbReference>
<gene>
    <name evidence="11" type="primary">snf21_9</name>
    <name evidence="11" type="ORF">K7432_014464</name>
</gene>
<keyword evidence="5 8" id="KW-0103">Bromodomain</keyword>
<keyword evidence="11" id="KW-0347">Helicase</keyword>
<dbReference type="GO" id="GO:0004386">
    <property type="term" value="F:helicase activity"/>
    <property type="evidence" value="ECO:0007669"/>
    <property type="project" value="UniProtKB-KW"/>
</dbReference>
<sequence>MTRLFQQLYDTVENCIDPEEDDRQRCLLFLELPSKKIYPQYYIMIQQPIAMNIIKKRMKTSFYKTVLQFREDFHLMFNNARYFNEEGSWVYIDANKMQEAFDSKFQELCPNGSLPGVHDNNGADTPDGDKDLQHATSKPLHVNYSGSEHTSVANNYDPNLLRPTYQGPPNPLKASEDISPHYPVSQVASVPINPVGIPQSAHPENVPPYTNSYTNSAANFDVRTMPNVDKSTTSYRNNPIASSSGNMPPLWRMMDDDNYDEA</sequence>
<name>A0ABR2WHL8_9FUNG</name>
<dbReference type="PRINTS" id="PR00503">
    <property type="entry name" value="BROMODOMAIN"/>
</dbReference>
<keyword evidence="7" id="KW-0539">Nucleus</keyword>
<dbReference type="Pfam" id="PF00439">
    <property type="entry name" value="Bromodomain"/>
    <property type="match status" value="1"/>
</dbReference>
<keyword evidence="4" id="KW-0805">Transcription regulation</keyword>
<accession>A0ABR2WHL8</accession>
<feature type="region of interest" description="Disordered" evidence="9">
    <location>
        <begin position="230"/>
        <end position="262"/>
    </location>
</feature>